<keyword evidence="2" id="KW-0131">Cell cycle</keyword>
<dbReference type="PANTHER" id="PTHR23135:SF4">
    <property type="entry name" value="UDP-N-ACETYLMURAMOYL-L-ALANYL-D-GLUTAMATE--2,6-DIAMINOPIMELATE LIGASE MURE HOMOLOG, CHLOROPLASTIC"/>
    <property type="match status" value="1"/>
</dbReference>
<comment type="caution">
    <text evidence="5">The sequence shown here is derived from an EMBL/GenBank/DDBJ whole genome shotgun (WGS) entry which is preliminary data.</text>
</comment>
<dbReference type="InterPro" id="IPR013221">
    <property type="entry name" value="Mur_ligase_cen"/>
</dbReference>
<comment type="pathway">
    <text evidence="2">Cell wall biogenesis; peptidoglycan biosynthesis.</text>
</comment>
<protein>
    <recommendedName>
        <fullName evidence="7">UDP-N-acetylmuramyl-tripeptide synthetase</fullName>
    </recommendedName>
</protein>
<evidence type="ECO:0008006" key="7">
    <source>
        <dbReference type="Google" id="ProtNLM"/>
    </source>
</evidence>
<sequence length="441" mass="48289">MLRHLKRFIPKFLLSAYHRSLALLASTVYRSPSEKLIVIGVTGTSGKSTVVYLVAKLLERAGFRVGAASTILFKVADREWQNDTKMTMPGRFSLQRLISQMVRVNCQYAIIETSSQGIEQFRHLGINYDVAVFTNLYPEHLEAHGGFEHYKAAKLKLFAKLKTDRPKLIANRRIPKVMIANADDEHSADVLQYPADEKFVFTATGAAAKDAQTVTAHDVVQSGAGMSFTIDSTPFHLKLLGSHNLSNALGAIAVGRSQGLTLTSIAALLAAVGGVPGRLEFIDEGQPFAIIVDYAFEPKAVESLYAVVKLLPHRQVIHVLGSAGGGRDRSRRPVLGELAGRNADYVIITNEDPYDDDPQQIINEVAAGALAAGKKLGKTAFKIMDRRKAIAKALRLAMPNDIVLITGKGSEQAIVVKNNKKVRWDDRQVVREELKKVVGNL</sequence>
<evidence type="ECO:0000313" key="6">
    <source>
        <dbReference type="Proteomes" id="UP000177310"/>
    </source>
</evidence>
<dbReference type="SUPFAM" id="SSF53623">
    <property type="entry name" value="MurD-like peptide ligases, catalytic domain"/>
    <property type="match status" value="1"/>
</dbReference>
<keyword evidence="2" id="KW-0573">Peptidoglycan synthesis</keyword>
<dbReference type="GO" id="GO:0071555">
    <property type="term" value="P:cell wall organization"/>
    <property type="evidence" value="ECO:0007669"/>
    <property type="project" value="UniProtKB-KW"/>
</dbReference>
<dbReference type="AlphaFoldDB" id="A0A1G1YHU4"/>
<dbReference type="Pfam" id="PF08245">
    <property type="entry name" value="Mur_ligase_M"/>
    <property type="match status" value="1"/>
</dbReference>
<dbReference type="SUPFAM" id="SSF53244">
    <property type="entry name" value="MurD-like peptide ligases, peptide-binding domain"/>
    <property type="match status" value="1"/>
</dbReference>
<evidence type="ECO:0000256" key="2">
    <source>
        <dbReference type="RuleBase" id="RU004135"/>
    </source>
</evidence>
<dbReference type="STRING" id="1797542.A3J59_01600"/>
<dbReference type="GO" id="GO:0051301">
    <property type="term" value="P:cell division"/>
    <property type="evidence" value="ECO:0007669"/>
    <property type="project" value="UniProtKB-KW"/>
</dbReference>
<dbReference type="InterPro" id="IPR005761">
    <property type="entry name" value="UDP-N-AcMur-Glu-dNH2Pim_ligase"/>
</dbReference>
<comment type="similarity">
    <text evidence="1">Belongs to the MurCDEF family. MurE subfamily.</text>
</comment>
<dbReference type="InterPro" id="IPR036615">
    <property type="entry name" value="Mur_ligase_C_dom_sf"/>
</dbReference>
<feature type="domain" description="Mur ligase central" evidence="4">
    <location>
        <begin position="41"/>
        <end position="254"/>
    </location>
</feature>
<keyword evidence="2" id="KW-0132">Cell division</keyword>
<dbReference type="GO" id="GO:0005524">
    <property type="term" value="F:ATP binding"/>
    <property type="evidence" value="ECO:0007669"/>
    <property type="project" value="InterPro"/>
</dbReference>
<evidence type="ECO:0000313" key="5">
    <source>
        <dbReference type="EMBL" id="OGY51027.1"/>
    </source>
</evidence>
<dbReference type="Gene3D" id="3.40.1190.10">
    <property type="entry name" value="Mur-like, catalytic domain"/>
    <property type="match status" value="1"/>
</dbReference>
<dbReference type="InterPro" id="IPR004101">
    <property type="entry name" value="Mur_ligase_C"/>
</dbReference>
<feature type="domain" description="Mur ligase C-terminal" evidence="3">
    <location>
        <begin position="277"/>
        <end position="409"/>
    </location>
</feature>
<reference evidence="5 6" key="1">
    <citation type="journal article" date="2016" name="Nat. Commun.">
        <title>Thousands of microbial genomes shed light on interconnected biogeochemical processes in an aquifer system.</title>
        <authorList>
            <person name="Anantharaman K."/>
            <person name="Brown C.T."/>
            <person name="Hug L.A."/>
            <person name="Sharon I."/>
            <person name="Castelle C.J."/>
            <person name="Probst A.J."/>
            <person name="Thomas B.C."/>
            <person name="Singh A."/>
            <person name="Wilkins M.J."/>
            <person name="Karaoz U."/>
            <person name="Brodie E.L."/>
            <person name="Williams K.H."/>
            <person name="Hubbard S.S."/>
            <person name="Banfield J.F."/>
        </authorList>
    </citation>
    <scope>NUCLEOTIDE SEQUENCE [LARGE SCALE GENOMIC DNA]</scope>
</reference>
<dbReference type="InterPro" id="IPR036565">
    <property type="entry name" value="Mur-like_cat_sf"/>
</dbReference>
<organism evidence="5 6">
    <name type="scientific">Candidatus Buchananbacteria bacterium RIFCSPHIGHO2_02_FULL_56_16</name>
    <dbReference type="NCBI Taxonomy" id="1797542"/>
    <lineage>
        <taxon>Bacteria</taxon>
        <taxon>Candidatus Buchananiibacteriota</taxon>
    </lineage>
</organism>
<dbReference type="NCBIfam" id="TIGR01085">
    <property type="entry name" value="murE"/>
    <property type="match status" value="1"/>
</dbReference>
<dbReference type="PANTHER" id="PTHR23135">
    <property type="entry name" value="MUR LIGASE FAMILY MEMBER"/>
    <property type="match status" value="1"/>
</dbReference>
<dbReference type="GO" id="GO:0005737">
    <property type="term" value="C:cytoplasm"/>
    <property type="evidence" value="ECO:0007669"/>
    <property type="project" value="UniProtKB-SubCell"/>
</dbReference>
<gene>
    <name evidence="5" type="ORF">A3J59_01600</name>
</gene>
<dbReference type="EMBL" id="MHIL01000025">
    <property type="protein sequence ID" value="OGY51027.1"/>
    <property type="molecule type" value="Genomic_DNA"/>
</dbReference>
<dbReference type="UniPathway" id="UPA00219"/>
<comment type="subcellular location">
    <subcellularLocation>
        <location evidence="2">Cytoplasm</location>
    </subcellularLocation>
</comment>
<dbReference type="GO" id="GO:0016881">
    <property type="term" value="F:acid-amino acid ligase activity"/>
    <property type="evidence" value="ECO:0007669"/>
    <property type="project" value="InterPro"/>
</dbReference>
<accession>A0A1G1YHU4</accession>
<name>A0A1G1YHU4_9BACT</name>
<proteinExistence type="inferred from homology"/>
<evidence type="ECO:0000259" key="4">
    <source>
        <dbReference type="Pfam" id="PF08245"/>
    </source>
</evidence>
<evidence type="ECO:0000256" key="1">
    <source>
        <dbReference type="ARBA" id="ARBA00005898"/>
    </source>
</evidence>
<dbReference type="GO" id="GO:0009252">
    <property type="term" value="P:peptidoglycan biosynthetic process"/>
    <property type="evidence" value="ECO:0007669"/>
    <property type="project" value="UniProtKB-UniPathway"/>
</dbReference>
<dbReference type="Pfam" id="PF02875">
    <property type="entry name" value="Mur_ligase_C"/>
    <property type="match status" value="1"/>
</dbReference>
<keyword evidence="2" id="KW-0961">Cell wall biogenesis/degradation</keyword>
<dbReference type="GO" id="GO:0008360">
    <property type="term" value="P:regulation of cell shape"/>
    <property type="evidence" value="ECO:0007669"/>
    <property type="project" value="UniProtKB-KW"/>
</dbReference>
<keyword evidence="2" id="KW-0133">Cell shape</keyword>
<dbReference type="Gene3D" id="3.90.190.20">
    <property type="entry name" value="Mur ligase, C-terminal domain"/>
    <property type="match status" value="1"/>
</dbReference>
<dbReference type="Proteomes" id="UP000177310">
    <property type="component" value="Unassembled WGS sequence"/>
</dbReference>
<evidence type="ECO:0000259" key="3">
    <source>
        <dbReference type="Pfam" id="PF02875"/>
    </source>
</evidence>